<keyword evidence="2" id="KW-1185">Reference proteome</keyword>
<sequence length="263" mass="29083">MTAGFPEQLLSGLAEVILREPRRCSNTPQPFEQGGKSVVIPYLHGVSHRIKIPAARTSVNVAYSASTKLGSLCRKVNSSPASQQLCKKNHVACFVPCNVGVNYEVPTSCGSTYIGQTIVAVWTIVCVNILTLEPKQGAIWQYIVPSVVAPQTFTRRASEEKGRGSRGYHRLLEEPVASTETRPKGPRWEDCVSPEAVYYCWLQRQSPTTPVFVCSGHDSSAVARRRLHLENCHHALSRPRRQLTRPGSRVICHRWKAAAGLNL</sequence>
<gene>
    <name evidence="1" type="ORF">HPB50_007105</name>
</gene>
<evidence type="ECO:0000313" key="1">
    <source>
        <dbReference type="EMBL" id="KAH6925553.1"/>
    </source>
</evidence>
<accession>A0ACB7RSW3</accession>
<evidence type="ECO:0000313" key="2">
    <source>
        <dbReference type="Proteomes" id="UP000821845"/>
    </source>
</evidence>
<name>A0ACB7RSW3_HYAAI</name>
<protein>
    <submittedName>
        <fullName evidence="1">Uncharacterized protein</fullName>
    </submittedName>
</protein>
<reference evidence="1" key="1">
    <citation type="submission" date="2020-05" db="EMBL/GenBank/DDBJ databases">
        <title>Large-scale comparative analyses of tick genomes elucidate their genetic diversity and vector capacities.</title>
        <authorList>
            <person name="Jia N."/>
            <person name="Wang J."/>
            <person name="Shi W."/>
            <person name="Du L."/>
            <person name="Sun Y."/>
            <person name="Zhan W."/>
            <person name="Jiang J."/>
            <person name="Wang Q."/>
            <person name="Zhang B."/>
            <person name="Ji P."/>
            <person name="Sakyi L.B."/>
            <person name="Cui X."/>
            <person name="Yuan T."/>
            <person name="Jiang B."/>
            <person name="Yang W."/>
            <person name="Lam T.T.-Y."/>
            <person name="Chang Q."/>
            <person name="Ding S."/>
            <person name="Wang X."/>
            <person name="Zhu J."/>
            <person name="Ruan X."/>
            <person name="Zhao L."/>
            <person name="Wei J."/>
            <person name="Que T."/>
            <person name="Du C."/>
            <person name="Cheng J."/>
            <person name="Dai P."/>
            <person name="Han X."/>
            <person name="Huang E."/>
            <person name="Gao Y."/>
            <person name="Liu J."/>
            <person name="Shao H."/>
            <person name="Ye R."/>
            <person name="Li L."/>
            <person name="Wei W."/>
            <person name="Wang X."/>
            <person name="Wang C."/>
            <person name="Yang T."/>
            <person name="Huo Q."/>
            <person name="Li W."/>
            <person name="Guo W."/>
            <person name="Chen H."/>
            <person name="Zhou L."/>
            <person name="Ni X."/>
            <person name="Tian J."/>
            <person name="Zhou Y."/>
            <person name="Sheng Y."/>
            <person name="Liu T."/>
            <person name="Pan Y."/>
            <person name="Xia L."/>
            <person name="Li J."/>
            <person name="Zhao F."/>
            <person name="Cao W."/>
        </authorList>
    </citation>
    <scope>NUCLEOTIDE SEQUENCE</scope>
    <source>
        <strain evidence="1">Hyas-2018</strain>
    </source>
</reference>
<dbReference type="Proteomes" id="UP000821845">
    <property type="component" value="Chromosome 7"/>
</dbReference>
<proteinExistence type="predicted"/>
<dbReference type="EMBL" id="CM023487">
    <property type="protein sequence ID" value="KAH6925553.1"/>
    <property type="molecule type" value="Genomic_DNA"/>
</dbReference>
<organism evidence="1 2">
    <name type="scientific">Hyalomma asiaticum</name>
    <name type="common">Tick</name>
    <dbReference type="NCBI Taxonomy" id="266040"/>
    <lineage>
        <taxon>Eukaryota</taxon>
        <taxon>Metazoa</taxon>
        <taxon>Ecdysozoa</taxon>
        <taxon>Arthropoda</taxon>
        <taxon>Chelicerata</taxon>
        <taxon>Arachnida</taxon>
        <taxon>Acari</taxon>
        <taxon>Parasitiformes</taxon>
        <taxon>Ixodida</taxon>
        <taxon>Ixodoidea</taxon>
        <taxon>Ixodidae</taxon>
        <taxon>Hyalomminae</taxon>
        <taxon>Hyalomma</taxon>
    </lineage>
</organism>
<comment type="caution">
    <text evidence="1">The sequence shown here is derived from an EMBL/GenBank/DDBJ whole genome shotgun (WGS) entry which is preliminary data.</text>
</comment>